<accession>A0A0C9V3L7</accession>
<dbReference type="HOGENOM" id="CLU_094046_1_0_1"/>
<dbReference type="Pfam" id="PF01019">
    <property type="entry name" value="G_glu_transpept"/>
    <property type="match status" value="1"/>
</dbReference>
<dbReference type="OrthoDB" id="2015213at2759"/>
<dbReference type="SUPFAM" id="SSF56235">
    <property type="entry name" value="N-terminal nucleophile aminohydrolases (Ntn hydrolases)"/>
    <property type="match status" value="1"/>
</dbReference>
<evidence type="ECO:0000313" key="2">
    <source>
        <dbReference type="Proteomes" id="UP000054279"/>
    </source>
</evidence>
<dbReference type="PANTHER" id="PTHR43881">
    <property type="entry name" value="GAMMA-GLUTAMYLTRANSPEPTIDASE (AFU_ORTHOLOGUE AFUA_4G13580)"/>
    <property type="match status" value="1"/>
</dbReference>
<dbReference type="InterPro" id="IPR029055">
    <property type="entry name" value="Ntn_hydrolases_N"/>
</dbReference>
<name>A0A0C9V3L7_SPHS4</name>
<dbReference type="PANTHER" id="PTHR43881:SF1">
    <property type="entry name" value="GAMMA-GLUTAMYLTRANSPEPTIDASE (AFU_ORTHOLOGUE AFUA_4G13580)"/>
    <property type="match status" value="1"/>
</dbReference>
<protein>
    <recommendedName>
        <fullName evidence="3">Gamma-glutamyltransferase</fullName>
    </recommendedName>
</protein>
<keyword evidence="2" id="KW-1185">Reference proteome</keyword>
<dbReference type="PRINTS" id="PR01210">
    <property type="entry name" value="GGTRANSPTASE"/>
</dbReference>
<dbReference type="EMBL" id="KN837232">
    <property type="protein sequence ID" value="KIJ32041.1"/>
    <property type="molecule type" value="Genomic_DNA"/>
</dbReference>
<dbReference type="Proteomes" id="UP000054279">
    <property type="component" value="Unassembled WGS sequence"/>
</dbReference>
<dbReference type="AlphaFoldDB" id="A0A0C9V3L7"/>
<proteinExistence type="predicted"/>
<evidence type="ECO:0008006" key="3">
    <source>
        <dbReference type="Google" id="ProtNLM"/>
    </source>
</evidence>
<dbReference type="InterPro" id="IPR052896">
    <property type="entry name" value="GGT-like_enzyme"/>
</dbReference>
<organism evidence="1 2">
    <name type="scientific">Sphaerobolus stellatus (strain SS14)</name>
    <dbReference type="NCBI Taxonomy" id="990650"/>
    <lineage>
        <taxon>Eukaryota</taxon>
        <taxon>Fungi</taxon>
        <taxon>Dikarya</taxon>
        <taxon>Basidiomycota</taxon>
        <taxon>Agaricomycotina</taxon>
        <taxon>Agaricomycetes</taxon>
        <taxon>Phallomycetidae</taxon>
        <taxon>Geastrales</taxon>
        <taxon>Sphaerobolaceae</taxon>
        <taxon>Sphaerobolus</taxon>
    </lineage>
</organism>
<reference evidence="1 2" key="1">
    <citation type="submission" date="2014-06" db="EMBL/GenBank/DDBJ databases">
        <title>Evolutionary Origins and Diversification of the Mycorrhizal Mutualists.</title>
        <authorList>
            <consortium name="DOE Joint Genome Institute"/>
            <consortium name="Mycorrhizal Genomics Consortium"/>
            <person name="Kohler A."/>
            <person name="Kuo A."/>
            <person name="Nagy L.G."/>
            <person name="Floudas D."/>
            <person name="Copeland A."/>
            <person name="Barry K.W."/>
            <person name="Cichocki N."/>
            <person name="Veneault-Fourrey C."/>
            <person name="LaButti K."/>
            <person name="Lindquist E.A."/>
            <person name="Lipzen A."/>
            <person name="Lundell T."/>
            <person name="Morin E."/>
            <person name="Murat C."/>
            <person name="Riley R."/>
            <person name="Ohm R."/>
            <person name="Sun H."/>
            <person name="Tunlid A."/>
            <person name="Henrissat B."/>
            <person name="Grigoriev I.V."/>
            <person name="Hibbett D.S."/>
            <person name="Martin F."/>
        </authorList>
    </citation>
    <scope>NUCLEOTIDE SEQUENCE [LARGE SCALE GENOMIC DNA]</scope>
    <source>
        <strain evidence="1 2">SS14</strain>
    </source>
</reference>
<gene>
    <name evidence="1" type="ORF">M422DRAFT_185036</name>
</gene>
<sequence length="179" mass="18873">MVAKARIDWGKVNQPEVVLQQFASRRSVVYGTKGVVASSQPLACEAGLEILRKGGNAVDAAVATSAALNVTEPSCCGIGGDAFCLFYDAKEKTVKALNGSGHSPKKLTVEYMRNKGFNGDSIPLTDLNSVTVPGAAAAWYDSVAKFGSGKVTFAEVMEPAIRLAEEGRVDLQIFSASRI</sequence>
<evidence type="ECO:0000313" key="1">
    <source>
        <dbReference type="EMBL" id="KIJ32041.1"/>
    </source>
</evidence>